<dbReference type="InterPro" id="IPR008146">
    <property type="entry name" value="Gln_synth_cat_dom"/>
</dbReference>
<dbReference type="PANTHER" id="PTHR43785:SF12">
    <property type="entry name" value="TYPE-1 GLUTAMINE SYNTHETASE 2"/>
    <property type="match status" value="1"/>
</dbReference>
<dbReference type="Proteomes" id="UP000028488">
    <property type="component" value="Chromosome"/>
</dbReference>
<protein>
    <submittedName>
        <fullName evidence="6">Glutamine synthetase</fullName>
    </submittedName>
</protein>
<proteinExistence type="inferred from homology"/>
<reference evidence="6 7" key="1">
    <citation type="submission" date="2014-07" db="EMBL/GenBank/DDBJ databases">
        <title>Genome Sequence of Rhodococcus opacus Strain R7, a Biodegrader of Mono- and Polycyclic Aromatic Hydrocarbons.</title>
        <authorList>
            <person name="Di Gennaro P."/>
            <person name="Zampolli J."/>
            <person name="Presti I."/>
            <person name="Cappelletti M."/>
            <person name="D'Ursi P."/>
            <person name="Orro A."/>
            <person name="Mezzelani A."/>
            <person name="Milanesi L."/>
        </authorList>
    </citation>
    <scope>NUCLEOTIDE SEQUENCE [LARGE SCALE GENOMIC DNA]</scope>
    <source>
        <strain evidence="6 7">R7</strain>
    </source>
</reference>
<dbReference type="Gene3D" id="3.10.20.70">
    <property type="entry name" value="Glutamine synthetase, N-terminal domain"/>
    <property type="match status" value="1"/>
</dbReference>
<organism evidence="6 7">
    <name type="scientific">Rhodococcus opacus</name>
    <name type="common">Nocardia opaca</name>
    <dbReference type="NCBI Taxonomy" id="37919"/>
    <lineage>
        <taxon>Bacteria</taxon>
        <taxon>Bacillati</taxon>
        <taxon>Actinomycetota</taxon>
        <taxon>Actinomycetes</taxon>
        <taxon>Mycobacteriales</taxon>
        <taxon>Nocardiaceae</taxon>
        <taxon>Rhodococcus</taxon>
    </lineage>
</organism>
<dbReference type="RefSeq" id="WP_128638306.1">
    <property type="nucleotide sequence ID" value="NZ_CP008947.1"/>
</dbReference>
<gene>
    <name evidence="6" type="ORF">EP51_00830</name>
</gene>
<dbReference type="EMBL" id="CP008947">
    <property type="protein sequence ID" value="AII03271.1"/>
    <property type="molecule type" value="Genomic_DNA"/>
</dbReference>
<name>A0A076ECF7_RHOOP</name>
<evidence type="ECO:0000259" key="5">
    <source>
        <dbReference type="PROSITE" id="PS51987"/>
    </source>
</evidence>
<dbReference type="Gene3D" id="3.30.590.10">
    <property type="entry name" value="Glutamine synthetase/guanido kinase, catalytic domain"/>
    <property type="match status" value="1"/>
</dbReference>
<dbReference type="InterPro" id="IPR014746">
    <property type="entry name" value="Gln_synth/guanido_kin_cat_dom"/>
</dbReference>
<dbReference type="SUPFAM" id="SSF54368">
    <property type="entry name" value="Glutamine synthetase, N-terminal domain"/>
    <property type="match status" value="1"/>
</dbReference>
<evidence type="ECO:0000313" key="6">
    <source>
        <dbReference type="EMBL" id="AII03271.1"/>
    </source>
</evidence>
<accession>A0A076ECF7</accession>
<dbReference type="SMART" id="SM01230">
    <property type="entry name" value="Gln-synt_C"/>
    <property type="match status" value="1"/>
</dbReference>
<keyword evidence="2" id="KW-0436">Ligase</keyword>
<evidence type="ECO:0000256" key="4">
    <source>
        <dbReference type="RuleBase" id="RU000384"/>
    </source>
</evidence>
<dbReference type="PANTHER" id="PTHR43785">
    <property type="entry name" value="GAMMA-GLUTAMYLPUTRESCINE SYNTHETASE"/>
    <property type="match status" value="1"/>
</dbReference>
<comment type="similarity">
    <text evidence="1 3 4">Belongs to the glutamine synthetase family.</text>
</comment>
<evidence type="ECO:0000256" key="3">
    <source>
        <dbReference type="PROSITE-ProRule" id="PRU01331"/>
    </source>
</evidence>
<dbReference type="PROSITE" id="PS51987">
    <property type="entry name" value="GS_CATALYTIC"/>
    <property type="match status" value="1"/>
</dbReference>
<dbReference type="Pfam" id="PF00120">
    <property type="entry name" value="Gln-synt_C"/>
    <property type="match status" value="1"/>
</dbReference>
<evidence type="ECO:0000256" key="1">
    <source>
        <dbReference type="ARBA" id="ARBA00009897"/>
    </source>
</evidence>
<dbReference type="GO" id="GO:0004356">
    <property type="term" value="F:glutamine synthetase activity"/>
    <property type="evidence" value="ECO:0007669"/>
    <property type="project" value="InterPro"/>
</dbReference>
<dbReference type="eggNOG" id="COG0174">
    <property type="taxonomic scope" value="Bacteria"/>
</dbReference>
<evidence type="ECO:0000313" key="7">
    <source>
        <dbReference type="Proteomes" id="UP000028488"/>
    </source>
</evidence>
<sequence length="461" mass="51084">MTTASFRALDLDEFHRLATSGEIDTVVCATPDSYGRLVGKRLTVSGFNSLCLEGDGFHASGYLFATDVEMNPVDLPIANAENGWADIRIMPDLSTMRRVPWEPNVVLVIGDAYESGSEKDIPVSPRAILKRQLQRAADTGLAFKFASELEFYIAALTSDKAWDAGYRDLKMLSEYRADYQMVQASRDDWFIRQIRNEMPKFGISVESSKPEWGHGQQEVTLDYCDALEMADRHVLFKYGIKQLAHNCDLTVTFMAKPKIDDVGSSCHLHVSMWSVESGQSLCWSDAPDGGMSQRFGSFVAGQLENAASLSLLFAPTVNSYKRFQPGQFAGSAISLGEDNRSCAFRLVGNGPSYRVENRVPGADVNPYYAYAATIAAGLDGIERNLPMPTILSGNAWDVDDIELVPTSLHHAIDAFAHSKVARSAFGDDVFEHLLAFAQAELVAFDSQTVTDWELRRYYERV</sequence>
<dbReference type="GO" id="GO:0006542">
    <property type="term" value="P:glutamine biosynthetic process"/>
    <property type="evidence" value="ECO:0007669"/>
    <property type="project" value="InterPro"/>
</dbReference>
<feature type="domain" description="GS catalytic" evidence="5">
    <location>
        <begin position="125"/>
        <end position="461"/>
    </location>
</feature>
<dbReference type="InterPro" id="IPR036651">
    <property type="entry name" value="Gln_synt_N_sf"/>
</dbReference>
<dbReference type="AlphaFoldDB" id="A0A076ECF7"/>
<evidence type="ECO:0000256" key="2">
    <source>
        <dbReference type="ARBA" id="ARBA00022598"/>
    </source>
</evidence>
<dbReference type="SUPFAM" id="SSF55931">
    <property type="entry name" value="Glutamine synthetase/guanido kinase"/>
    <property type="match status" value="1"/>
</dbReference>